<proteinExistence type="predicted"/>
<evidence type="ECO:0000313" key="10">
    <source>
        <dbReference type="Proteomes" id="UP000076925"/>
    </source>
</evidence>
<keyword evidence="10" id="KW-1185">Reference proteome</keyword>
<dbReference type="Proteomes" id="UP000076925">
    <property type="component" value="Unassembled WGS sequence"/>
</dbReference>
<feature type="domain" description="Glycosyltransferase 2-like" evidence="8">
    <location>
        <begin position="40"/>
        <end position="168"/>
    </location>
</feature>
<keyword evidence="3 9" id="KW-0808">Transferase</keyword>
<dbReference type="STRING" id="128403.WA1_02265"/>
<dbReference type="InterPro" id="IPR029044">
    <property type="entry name" value="Nucleotide-diphossugar_trans"/>
</dbReference>
<dbReference type="GO" id="GO:0009103">
    <property type="term" value="P:lipopolysaccharide biosynthetic process"/>
    <property type="evidence" value="ECO:0007669"/>
    <property type="project" value="UniProtKB-KW"/>
</dbReference>
<keyword evidence="5" id="KW-0448">Lipopolysaccharide biosynthesis</keyword>
<dbReference type="PANTHER" id="PTHR48090">
    <property type="entry name" value="UNDECAPRENYL-PHOSPHATE 4-DEOXY-4-FORMAMIDO-L-ARABINOSE TRANSFERASE-RELATED"/>
    <property type="match status" value="1"/>
</dbReference>
<evidence type="ECO:0000256" key="4">
    <source>
        <dbReference type="ARBA" id="ARBA00022692"/>
    </source>
</evidence>
<dbReference type="PANTHER" id="PTHR48090:SF3">
    <property type="entry name" value="UNDECAPRENYL-PHOSPHATE 4-DEOXY-4-FORMAMIDO-L-ARABINOSE TRANSFERASE"/>
    <property type="match status" value="1"/>
</dbReference>
<evidence type="ECO:0000256" key="2">
    <source>
        <dbReference type="ARBA" id="ARBA00022676"/>
    </source>
</evidence>
<dbReference type="InterPro" id="IPR001173">
    <property type="entry name" value="Glyco_trans_2-like"/>
</dbReference>
<evidence type="ECO:0000256" key="7">
    <source>
        <dbReference type="ARBA" id="ARBA00023136"/>
    </source>
</evidence>
<comment type="caution">
    <text evidence="9">The sequence shown here is derived from an EMBL/GenBank/DDBJ whole genome shotgun (WGS) entry which is preliminary data.</text>
</comment>
<organism evidence="9 10">
    <name type="scientific">Scytonema hofmannii PCC 7110</name>
    <dbReference type="NCBI Taxonomy" id="128403"/>
    <lineage>
        <taxon>Bacteria</taxon>
        <taxon>Bacillati</taxon>
        <taxon>Cyanobacteriota</taxon>
        <taxon>Cyanophyceae</taxon>
        <taxon>Nostocales</taxon>
        <taxon>Scytonemataceae</taxon>
        <taxon>Scytonema</taxon>
    </lineage>
</organism>
<evidence type="ECO:0000256" key="5">
    <source>
        <dbReference type="ARBA" id="ARBA00022985"/>
    </source>
</evidence>
<keyword evidence="2" id="KW-0328">Glycosyltransferase</keyword>
<dbReference type="OrthoDB" id="9797819at2"/>
<protein>
    <submittedName>
        <fullName evidence="9">Family 2 glycosyl transferase</fullName>
    </submittedName>
</protein>
<reference evidence="9 10" key="1">
    <citation type="journal article" date="2013" name="Genome Biol. Evol.">
        <title>Genomes of Stigonematalean cyanobacteria (subsection V) and the evolution of oxygenic photosynthesis from prokaryotes to plastids.</title>
        <authorList>
            <person name="Dagan T."/>
            <person name="Roettger M."/>
            <person name="Stucken K."/>
            <person name="Landan G."/>
            <person name="Koch R."/>
            <person name="Major P."/>
            <person name="Gould S.B."/>
            <person name="Goremykin V.V."/>
            <person name="Rippka R."/>
            <person name="Tandeau de Marsac N."/>
            <person name="Gugger M."/>
            <person name="Lockhart P.J."/>
            <person name="Allen J.F."/>
            <person name="Brune I."/>
            <person name="Maus I."/>
            <person name="Puhler A."/>
            <person name="Martin W.F."/>
        </authorList>
    </citation>
    <scope>NUCLEOTIDE SEQUENCE [LARGE SCALE GENOMIC DNA]</scope>
    <source>
        <strain evidence="9 10">PCC 7110</strain>
    </source>
</reference>
<dbReference type="GO" id="GO:0099621">
    <property type="term" value="F:undecaprenyl-phosphate 4-deoxy-4-formamido-L-arabinose transferase activity"/>
    <property type="evidence" value="ECO:0007669"/>
    <property type="project" value="TreeGrafter"/>
</dbReference>
<gene>
    <name evidence="9" type="ORF">WA1_02265</name>
</gene>
<evidence type="ECO:0000256" key="1">
    <source>
        <dbReference type="ARBA" id="ARBA00022475"/>
    </source>
</evidence>
<keyword evidence="4" id="KW-0812">Transmembrane</keyword>
<keyword evidence="7" id="KW-0472">Membrane</keyword>
<dbReference type="CDD" id="cd04179">
    <property type="entry name" value="DPM_DPG-synthase_like"/>
    <property type="match status" value="1"/>
</dbReference>
<accession>A0A139XH36</accession>
<dbReference type="GO" id="GO:0005886">
    <property type="term" value="C:plasma membrane"/>
    <property type="evidence" value="ECO:0007669"/>
    <property type="project" value="TreeGrafter"/>
</dbReference>
<dbReference type="Pfam" id="PF00535">
    <property type="entry name" value="Glycos_transf_2"/>
    <property type="match status" value="1"/>
</dbReference>
<dbReference type="InterPro" id="IPR050256">
    <property type="entry name" value="Glycosyltransferase_2"/>
</dbReference>
<dbReference type="Gene3D" id="3.90.550.10">
    <property type="entry name" value="Spore Coat Polysaccharide Biosynthesis Protein SpsA, Chain A"/>
    <property type="match status" value="1"/>
</dbReference>
<name>A0A139XH36_9CYAN</name>
<evidence type="ECO:0000259" key="8">
    <source>
        <dbReference type="Pfam" id="PF00535"/>
    </source>
</evidence>
<evidence type="ECO:0000256" key="6">
    <source>
        <dbReference type="ARBA" id="ARBA00022989"/>
    </source>
</evidence>
<evidence type="ECO:0000256" key="3">
    <source>
        <dbReference type="ARBA" id="ARBA00022679"/>
    </source>
</evidence>
<sequence length="286" mass="32308">MKLNMLNIPGATTIAATDATLEKAPTFSRLNPIESRSIAVVIPALNEEGNLEKLLLYLEETFLNLGFTLPVVIIDDGSTDSSPEILACLSTQYKFLKVIRHPQRRGVTGVWKTALTHVKTDWIFWGQADLESDPRTDIPLLLQACVPGVDAVAGWRQKRGDGKIFASKFANFTCRLFFGLKIHDMNWIKLVRRDLLSSLPVEKITHRYLLAILAAQRYNITEVPTPWHARYSGKSKFGKGRLLTSAIDFVKLWWWFQTEGHLINQPHKEKQINLGTTSVANLVSKR</sequence>
<keyword evidence="1" id="KW-1003">Cell membrane</keyword>
<dbReference type="AlphaFoldDB" id="A0A139XH36"/>
<keyword evidence="6" id="KW-1133">Transmembrane helix</keyword>
<dbReference type="SUPFAM" id="SSF53448">
    <property type="entry name" value="Nucleotide-diphospho-sugar transferases"/>
    <property type="match status" value="1"/>
</dbReference>
<dbReference type="EMBL" id="ANNX02000012">
    <property type="protein sequence ID" value="KYC43991.1"/>
    <property type="molecule type" value="Genomic_DNA"/>
</dbReference>
<evidence type="ECO:0000313" key="9">
    <source>
        <dbReference type="EMBL" id="KYC43991.1"/>
    </source>
</evidence>